<reference evidence="2" key="1">
    <citation type="journal article" date="2019" name="Int. J. Syst. Evol. Microbiol.">
        <title>The Global Catalogue of Microorganisms (GCM) 10K type strain sequencing project: providing services to taxonomists for standard genome sequencing and annotation.</title>
        <authorList>
            <consortium name="The Broad Institute Genomics Platform"/>
            <consortium name="The Broad Institute Genome Sequencing Center for Infectious Disease"/>
            <person name="Wu L."/>
            <person name="Ma J."/>
        </authorList>
    </citation>
    <scope>NUCLEOTIDE SEQUENCE [LARGE SCALE GENOMIC DNA]</scope>
    <source>
        <strain evidence="2">JCM 17066</strain>
    </source>
</reference>
<protein>
    <submittedName>
        <fullName evidence="1">Uncharacterized protein</fullName>
    </submittedName>
</protein>
<dbReference type="RefSeq" id="WP_378993999.1">
    <property type="nucleotide sequence ID" value="NZ_JBHSMT010000004.1"/>
</dbReference>
<accession>A0ABW0M307</accession>
<evidence type="ECO:0000313" key="1">
    <source>
        <dbReference type="EMBL" id="MFC5472499.1"/>
    </source>
</evidence>
<evidence type="ECO:0000313" key="2">
    <source>
        <dbReference type="Proteomes" id="UP001596045"/>
    </source>
</evidence>
<keyword evidence="2" id="KW-1185">Reference proteome</keyword>
<organism evidence="1 2">
    <name type="scientific">Paraherbaspirillum soli</name>
    <dbReference type="NCBI Taxonomy" id="631222"/>
    <lineage>
        <taxon>Bacteria</taxon>
        <taxon>Pseudomonadati</taxon>
        <taxon>Pseudomonadota</taxon>
        <taxon>Betaproteobacteria</taxon>
        <taxon>Burkholderiales</taxon>
        <taxon>Oxalobacteraceae</taxon>
        <taxon>Paraherbaspirillum</taxon>
    </lineage>
</organism>
<dbReference type="Proteomes" id="UP001596045">
    <property type="component" value="Unassembled WGS sequence"/>
</dbReference>
<proteinExistence type="predicted"/>
<comment type="caution">
    <text evidence="1">The sequence shown here is derived from an EMBL/GenBank/DDBJ whole genome shotgun (WGS) entry which is preliminary data.</text>
</comment>
<gene>
    <name evidence="1" type="ORF">ACFPM8_00860</name>
</gene>
<name>A0ABW0M307_9BURK</name>
<dbReference type="EMBL" id="JBHSMT010000004">
    <property type="protein sequence ID" value="MFC5472499.1"/>
    <property type="molecule type" value="Genomic_DNA"/>
</dbReference>
<sequence>MRKLTRSGIGRLLLAIFGSLLFFAFLAKCYAAYLQPEFLLDLLSTHLIC</sequence>